<keyword evidence="1" id="KW-1133">Transmembrane helix</keyword>
<comment type="caution">
    <text evidence="2">The sequence shown here is derived from an EMBL/GenBank/DDBJ whole genome shotgun (WGS) entry which is preliminary data.</text>
</comment>
<protein>
    <submittedName>
        <fullName evidence="2">Uncharacterized protein</fullName>
    </submittedName>
</protein>
<dbReference type="eggNOG" id="ENOG5031PUC">
    <property type="taxonomic scope" value="Bacteria"/>
</dbReference>
<sequence>ATTAITTDGTAAITEIGGALIGLAGVAVVFKWAKGAIFG</sequence>
<organism evidence="2 3">
    <name type="scientific">Vibrio scophthalmi LMG 19158</name>
    <dbReference type="NCBI Taxonomy" id="870967"/>
    <lineage>
        <taxon>Bacteria</taxon>
        <taxon>Pseudomonadati</taxon>
        <taxon>Pseudomonadota</taxon>
        <taxon>Gammaproteobacteria</taxon>
        <taxon>Vibrionales</taxon>
        <taxon>Vibrionaceae</taxon>
        <taxon>Vibrio</taxon>
    </lineage>
</organism>
<dbReference type="InterPro" id="IPR008020">
    <property type="entry name" value="G8P"/>
</dbReference>
<dbReference type="Pfam" id="PF05356">
    <property type="entry name" value="Phage_Coat_B"/>
    <property type="match status" value="1"/>
</dbReference>
<dbReference type="Gene3D" id="1.20.5.440">
    <property type="entry name" value="ATP synthase delta/epsilon subunit, C-terminal domain"/>
    <property type="match status" value="1"/>
</dbReference>
<accession>F9RSE6</accession>
<proteinExistence type="predicted"/>
<reference evidence="2 3" key="1">
    <citation type="journal article" date="2012" name="Int. J. Syst. Evol. Microbiol.">
        <title>Vibrio caribbeanicus sp. nov., isolated from the marine sponge Scleritoderma cyanea.</title>
        <authorList>
            <person name="Hoffmann M."/>
            <person name="Monday S.R."/>
            <person name="Allard M.W."/>
            <person name="Strain E.A."/>
            <person name="Whittaker P."/>
            <person name="Naum M."/>
            <person name="McCarthy P.J."/>
            <person name="Lopez J.V."/>
            <person name="Fischer M."/>
            <person name="Brown E.W."/>
        </authorList>
    </citation>
    <scope>NUCLEOTIDE SEQUENCE [LARGE SCALE GENOMIC DNA]</scope>
    <source>
        <strain evidence="2 3">LMG 19158</strain>
    </source>
</reference>
<feature type="non-terminal residue" evidence="2">
    <location>
        <position position="1"/>
    </location>
</feature>
<name>F9RSE6_9VIBR</name>
<keyword evidence="1" id="KW-0812">Transmembrane</keyword>
<keyword evidence="1" id="KW-0472">Membrane</keyword>
<dbReference type="EMBL" id="AFWE01000186">
    <property type="protein sequence ID" value="EGU32396.1"/>
    <property type="molecule type" value="Genomic_DNA"/>
</dbReference>
<dbReference type="Proteomes" id="UP000004349">
    <property type="component" value="Unassembled WGS sequence"/>
</dbReference>
<dbReference type="AlphaFoldDB" id="F9RSE6"/>
<evidence type="ECO:0000313" key="2">
    <source>
        <dbReference type="EMBL" id="EGU32396.1"/>
    </source>
</evidence>
<evidence type="ECO:0000313" key="3">
    <source>
        <dbReference type="Proteomes" id="UP000004349"/>
    </source>
</evidence>
<feature type="transmembrane region" description="Helical" evidence="1">
    <location>
        <begin position="12"/>
        <end position="33"/>
    </location>
</feature>
<gene>
    <name evidence="2" type="ORF">VIS19158_15149</name>
</gene>
<evidence type="ECO:0000256" key="1">
    <source>
        <dbReference type="SAM" id="Phobius"/>
    </source>
</evidence>